<evidence type="ECO:0000256" key="1">
    <source>
        <dbReference type="ARBA" id="ARBA00004413"/>
    </source>
</evidence>
<dbReference type="AlphaFoldDB" id="A0A4Y1YJQ7"/>
<dbReference type="NCBIfam" id="TIGR02473">
    <property type="entry name" value="flagell_FliJ"/>
    <property type="match status" value="1"/>
</dbReference>
<keyword evidence="10" id="KW-1006">Bacterial flagellum protein export</keyword>
<dbReference type="Proteomes" id="UP000316473">
    <property type="component" value="Chromosome"/>
</dbReference>
<evidence type="ECO:0000256" key="7">
    <source>
        <dbReference type="ARBA" id="ARBA00022795"/>
    </source>
</evidence>
<name>A0A4Y1YJQ7_9PROT</name>
<evidence type="ECO:0000256" key="10">
    <source>
        <dbReference type="ARBA" id="ARBA00023225"/>
    </source>
</evidence>
<feature type="compositionally biased region" description="Basic residues" evidence="11">
    <location>
        <begin position="140"/>
        <end position="150"/>
    </location>
</feature>
<sequence>MATSHSLKLLLEYARKQTDDAAIGLGKLNLKQQEAEKTLQLLIDYRTNYQTQFTQSASHGISPVEWRNFKIFVGKLDTAIQAQQALVTTTRQHAAAGSTHYHKQRKRMQSYATLSHRAELTRQKHLQQQEQRLLDEHTSHKFSKRPKNSE</sequence>
<dbReference type="PANTHER" id="PTHR38786:SF1">
    <property type="entry name" value="FLAGELLAR FLIJ PROTEIN"/>
    <property type="match status" value="1"/>
</dbReference>
<dbReference type="KEGG" id="nst:Nstercoris_00557"/>
<dbReference type="GO" id="GO:0071973">
    <property type="term" value="P:bacterial-type flagellum-dependent cell motility"/>
    <property type="evidence" value="ECO:0007669"/>
    <property type="project" value="InterPro"/>
</dbReference>
<evidence type="ECO:0000256" key="11">
    <source>
        <dbReference type="SAM" id="MobiDB-lite"/>
    </source>
</evidence>
<proteinExistence type="inferred from homology"/>
<comment type="similarity">
    <text evidence="2">Belongs to the FliJ family.</text>
</comment>
<keyword evidence="6" id="KW-0145">Chemotaxis</keyword>
<reference evidence="12 13" key="1">
    <citation type="submission" date="2019-06" db="EMBL/GenBank/DDBJ databases">
        <title>Nitrosomonas stercoris KYUHI-S whole genome shotgun sequence.</title>
        <authorList>
            <person name="Nakagawa T."/>
            <person name="Tsuchiya Y."/>
            <person name="Takahashi R."/>
        </authorList>
    </citation>
    <scope>NUCLEOTIDE SEQUENCE [LARGE SCALE GENOMIC DNA]</scope>
    <source>
        <strain evidence="12 13">KYUHI-S</strain>
    </source>
</reference>
<dbReference type="InterPro" id="IPR018006">
    <property type="entry name" value="Flag_FliJ_proteobac"/>
</dbReference>
<keyword evidence="7" id="KW-1005">Bacterial flagellum biogenesis</keyword>
<evidence type="ECO:0000256" key="6">
    <source>
        <dbReference type="ARBA" id="ARBA00022500"/>
    </source>
</evidence>
<evidence type="ECO:0000256" key="9">
    <source>
        <dbReference type="ARBA" id="ARBA00023136"/>
    </source>
</evidence>
<dbReference type="InterPro" id="IPR053716">
    <property type="entry name" value="Flag_assembly_chemotaxis_eff"/>
</dbReference>
<protein>
    <recommendedName>
        <fullName evidence="3">Flagellar FliJ protein</fullName>
    </recommendedName>
</protein>
<keyword evidence="8" id="KW-0653">Protein transport</keyword>
<evidence type="ECO:0000256" key="4">
    <source>
        <dbReference type="ARBA" id="ARBA00022448"/>
    </source>
</evidence>
<evidence type="ECO:0000256" key="5">
    <source>
        <dbReference type="ARBA" id="ARBA00022475"/>
    </source>
</evidence>
<evidence type="ECO:0000256" key="2">
    <source>
        <dbReference type="ARBA" id="ARBA00010004"/>
    </source>
</evidence>
<dbReference type="Pfam" id="PF02050">
    <property type="entry name" value="FliJ"/>
    <property type="match status" value="1"/>
</dbReference>
<dbReference type="GO" id="GO:0015031">
    <property type="term" value="P:protein transport"/>
    <property type="evidence" value="ECO:0007669"/>
    <property type="project" value="UniProtKB-KW"/>
</dbReference>
<keyword evidence="12" id="KW-0282">Flagellum</keyword>
<dbReference type="PRINTS" id="PR01004">
    <property type="entry name" value="FLGFLIJ"/>
</dbReference>
<dbReference type="GO" id="GO:0009288">
    <property type="term" value="C:bacterial-type flagellum"/>
    <property type="evidence" value="ECO:0007669"/>
    <property type="project" value="InterPro"/>
</dbReference>
<dbReference type="PANTHER" id="PTHR38786">
    <property type="entry name" value="FLAGELLAR FLIJ PROTEIN"/>
    <property type="match status" value="1"/>
</dbReference>
<organism evidence="12 13">
    <name type="scientific">Nitrosomonas stercoris</name>
    <dbReference type="NCBI Taxonomy" id="1444684"/>
    <lineage>
        <taxon>Bacteria</taxon>
        <taxon>Pseudomonadati</taxon>
        <taxon>Pseudomonadota</taxon>
        <taxon>Betaproteobacteria</taxon>
        <taxon>Nitrosomonadales</taxon>
        <taxon>Nitrosomonadaceae</taxon>
        <taxon>Nitrosomonas</taxon>
    </lineage>
</organism>
<dbReference type="InterPro" id="IPR012823">
    <property type="entry name" value="Flagell_FliJ"/>
</dbReference>
<evidence type="ECO:0000256" key="3">
    <source>
        <dbReference type="ARBA" id="ARBA00020392"/>
    </source>
</evidence>
<evidence type="ECO:0000313" key="12">
    <source>
        <dbReference type="EMBL" id="BBL34326.1"/>
    </source>
</evidence>
<dbReference type="GO" id="GO:0044781">
    <property type="term" value="P:bacterial-type flagellum organization"/>
    <property type="evidence" value="ECO:0007669"/>
    <property type="project" value="UniProtKB-KW"/>
</dbReference>
<keyword evidence="12" id="KW-0969">Cilium</keyword>
<feature type="region of interest" description="Disordered" evidence="11">
    <location>
        <begin position="121"/>
        <end position="150"/>
    </location>
</feature>
<dbReference type="EMBL" id="AP019755">
    <property type="protein sequence ID" value="BBL34326.1"/>
    <property type="molecule type" value="Genomic_DNA"/>
</dbReference>
<keyword evidence="4" id="KW-0813">Transport</keyword>
<dbReference type="GO" id="GO:0006935">
    <property type="term" value="P:chemotaxis"/>
    <property type="evidence" value="ECO:0007669"/>
    <property type="project" value="UniProtKB-KW"/>
</dbReference>
<evidence type="ECO:0000256" key="8">
    <source>
        <dbReference type="ARBA" id="ARBA00022927"/>
    </source>
</evidence>
<dbReference type="InterPro" id="IPR052570">
    <property type="entry name" value="FliJ"/>
</dbReference>
<dbReference type="GO" id="GO:0005886">
    <property type="term" value="C:plasma membrane"/>
    <property type="evidence" value="ECO:0007669"/>
    <property type="project" value="UniProtKB-SubCell"/>
</dbReference>
<evidence type="ECO:0000313" key="13">
    <source>
        <dbReference type="Proteomes" id="UP000316473"/>
    </source>
</evidence>
<keyword evidence="13" id="KW-1185">Reference proteome</keyword>
<dbReference type="Gene3D" id="1.10.287.1700">
    <property type="match status" value="1"/>
</dbReference>
<keyword evidence="9" id="KW-0472">Membrane</keyword>
<dbReference type="PIRSF" id="PIRSF019404">
    <property type="entry name" value="FliJ"/>
    <property type="match status" value="1"/>
</dbReference>
<accession>A0A4Y1YJQ7</accession>
<gene>
    <name evidence="12" type="ORF">Nstercoris_00557</name>
</gene>
<keyword evidence="12" id="KW-0966">Cell projection</keyword>
<keyword evidence="5" id="KW-1003">Cell membrane</keyword>
<dbReference type="GO" id="GO:0003774">
    <property type="term" value="F:cytoskeletal motor activity"/>
    <property type="evidence" value="ECO:0007669"/>
    <property type="project" value="InterPro"/>
</dbReference>
<comment type="subcellular location">
    <subcellularLocation>
        <location evidence="1">Cell membrane</location>
        <topology evidence="1">Peripheral membrane protein</topology>
        <orientation evidence="1">Cytoplasmic side</orientation>
    </subcellularLocation>
</comment>